<keyword evidence="3" id="KW-1185">Reference proteome</keyword>
<evidence type="ECO:0000259" key="1">
    <source>
        <dbReference type="Pfam" id="PF13577"/>
    </source>
</evidence>
<feature type="domain" description="SnoaL-like" evidence="1">
    <location>
        <begin position="6"/>
        <end position="137"/>
    </location>
</feature>
<dbReference type="RefSeq" id="WP_190132530.1">
    <property type="nucleotide sequence ID" value="NZ_BNBD01000016.1"/>
</dbReference>
<accession>A0A919EFW2</accession>
<dbReference type="Gene3D" id="3.10.450.50">
    <property type="match status" value="1"/>
</dbReference>
<dbReference type="EMBL" id="BNBD01000016">
    <property type="protein sequence ID" value="GHF67327.1"/>
    <property type="molecule type" value="Genomic_DNA"/>
</dbReference>
<name>A0A919EFW2_9ACTN</name>
<dbReference type="SUPFAM" id="SSF54427">
    <property type="entry name" value="NTF2-like"/>
    <property type="match status" value="1"/>
</dbReference>
<sequence length="160" mass="17613">MNAQPDHAALTTLVNRFFRSLDERRIDEEWARTYLTDDVRTVTPIGTTEGAAATVRHTATALGRFARTQHVATGVLVDGDPATGHATVSWNAVMTHVHHDATLRQRGAGATPLFTVGAHYETDVVRTPAGWRFHEMRIEPVWTTGEPPVLPEEAHGRTEA</sequence>
<proteinExistence type="predicted"/>
<organism evidence="2 3">
    <name type="scientific">Streptomyces mashuensis</name>
    <dbReference type="NCBI Taxonomy" id="33904"/>
    <lineage>
        <taxon>Bacteria</taxon>
        <taxon>Bacillati</taxon>
        <taxon>Actinomycetota</taxon>
        <taxon>Actinomycetes</taxon>
        <taxon>Kitasatosporales</taxon>
        <taxon>Streptomycetaceae</taxon>
        <taxon>Streptomyces</taxon>
    </lineage>
</organism>
<protein>
    <recommendedName>
        <fullName evidence="1">SnoaL-like domain-containing protein</fullName>
    </recommendedName>
</protein>
<reference evidence="2" key="1">
    <citation type="journal article" date="2014" name="Int. J. Syst. Evol. Microbiol.">
        <title>Complete genome sequence of Corynebacterium casei LMG S-19264T (=DSM 44701T), isolated from a smear-ripened cheese.</title>
        <authorList>
            <consortium name="US DOE Joint Genome Institute (JGI-PGF)"/>
            <person name="Walter F."/>
            <person name="Albersmeier A."/>
            <person name="Kalinowski J."/>
            <person name="Ruckert C."/>
        </authorList>
    </citation>
    <scope>NUCLEOTIDE SEQUENCE</scope>
    <source>
        <strain evidence="2">JCM 4059</strain>
    </source>
</reference>
<dbReference type="AlphaFoldDB" id="A0A919EFW2"/>
<reference evidence="2" key="2">
    <citation type="submission" date="2020-09" db="EMBL/GenBank/DDBJ databases">
        <authorList>
            <person name="Sun Q."/>
            <person name="Ohkuma M."/>
        </authorList>
    </citation>
    <scope>NUCLEOTIDE SEQUENCE</scope>
    <source>
        <strain evidence="2">JCM 4059</strain>
    </source>
</reference>
<dbReference type="InterPro" id="IPR037401">
    <property type="entry name" value="SnoaL-like"/>
</dbReference>
<dbReference type="Pfam" id="PF13577">
    <property type="entry name" value="SnoaL_4"/>
    <property type="match status" value="1"/>
</dbReference>
<dbReference type="InterPro" id="IPR032710">
    <property type="entry name" value="NTF2-like_dom_sf"/>
</dbReference>
<dbReference type="Proteomes" id="UP000638313">
    <property type="component" value="Unassembled WGS sequence"/>
</dbReference>
<gene>
    <name evidence="2" type="ORF">GCM10010218_56010</name>
</gene>
<evidence type="ECO:0000313" key="2">
    <source>
        <dbReference type="EMBL" id="GHF67327.1"/>
    </source>
</evidence>
<evidence type="ECO:0000313" key="3">
    <source>
        <dbReference type="Proteomes" id="UP000638313"/>
    </source>
</evidence>
<comment type="caution">
    <text evidence="2">The sequence shown here is derived from an EMBL/GenBank/DDBJ whole genome shotgun (WGS) entry which is preliminary data.</text>
</comment>